<sequence>MIIIPMNARSVCAVLVQGTKSGRLKTAGMFFTAPVWKGGLGMATGLVHSVEIM</sequence>
<evidence type="ECO:0000313" key="1">
    <source>
        <dbReference type="EMBL" id="GFQ01728.1"/>
    </source>
</evidence>
<reference evidence="1" key="1">
    <citation type="submission" date="2020-07" db="EMBL/GenBank/DDBJ databases">
        <title>Ethylene signaling mediates host invasion by parasitic plants.</title>
        <authorList>
            <person name="Yoshida S."/>
        </authorList>
    </citation>
    <scope>NUCLEOTIDE SEQUENCE</scope>
    <source>
        <strain evidence="1">Okayama</strain>
    </source>
</reference>
<organism evidence="1 2">
    <name type="scientific">Phtheirospermum japonicum</name>
    <dbReference type="NCBI Taxonomy" id="374723"/>
    <lineage>
        <taxon>Eukaryota</taxon>
        <taxon>Viridiplantae</taxon>
        <taxon>Streptophyta</taxon>
        <taxon>Embryophyta</taxon>
        <taxon>Tracheophyta</taxon>
        <taxon>Spermatophyta</taxon>
        <taxon>Magnoliopsida</taxon>
        <taxon>eudicotyledons</taxon>
        <taxon>Gunneridae</taxon>
        <taxon>Pentapetalae</taxon>
        <taxon>asterids</taxon>
        <taxon>lamiids</taxon>
        <taxon>Lamiales</taxon>
        <taxon>Orobanchaceae</taxon>
        <taxon>Orobanchaceae incertae sedis</taxon>
        <taxon>Phtheirospermum</taxon>
    </lineage>
</organism>
<comment type="caution">
    <text evidence="1">The sequence shown here is derived from an EMBL/GenBank/DDBJ whole genome shotgun (WGS) entry which is preliminary data.</text>
</comment>
<name>A0A830CM47_9LAMI</name>
<dbReference type="AlphaFoldDB" id="A0A830CM47"/>
<proteinExistence type="predicted"/>
<protein>
    <submittedName>
        <fullName evidence="1">RING-H2 finger protein atl47</fullName>
    </submittedName>
</protein>
<dbReference type="EMBL" id="BMAC01000703">
    <property type="protein sequence ID" value="GFQ01728.1"/>
    <property type="molecule type" value="Genomic_DNA"/>
</dbReference>
<dbReference type="Proteomes" id="UP000653305">
    <property type="component" value="Unassembled WGS sequence"/>
</dbReference>
<accession>A0A830CM47</accession>
<gene>
    <name evidence="1" type="ORF">PHJA_002316700</name>
</gene>
<keyword evidence="2" id="KW-1185">Reference proteome</keyword>
<evidence type="ECO:0000313" key="2">
    <source>
        <dbReference type="Proteomes" id="UP000653305"/>
    </source>
</evidence>